<dbReference type="AlphaFoldDB" id="A0A2U1MFS9"/>
<evidence type="ECO:0000313" key="3">
    <source>
        <dbReference type="EMBL" id="PWA60094.1"/>
    </source>
</evidence>
<reference evidence="3 4" key="1">
    <citation type="journal article" date="2018" name="Mol. Plant">
        <title>The genome of Artemisia annua provides insight into the evolution of Asteraceae family and artemisinin biosynthesis.</title>
        <authorList>
            <person name="Shen Q."/>
            <person name="Zhang L."/>
            <person name="Liao Z."/>
            <person name="Wang S."/>
            <person name="Yan T."/>
            <person name="Shi P."/>
            <person name="Liu M."/>
            <person name="Fu X."/>
            <person name="Pan Q."/>
            <person name="Wang Y."/>
            <person name="Lv Z."/>
            <person name="Lu X."/>
            <person name="Zhang F."/>
            <person name="Jiang W."/>
            <person name="Ma Y."/>
            <person name="Chen M."/>
            <person name="Hao X."/>
            <person name="Li L."/>
            <person name="Tang Y."/>
            <person name="Lv G."/>
            <person name="Zhou Y."/>
            <person name="Sun X."/>
            <person name="Brodelius P.E."/>
            <person name="Rose J.K.C."/>
            <person name="Tang K."/>
        </authorList>
    </citation>
    <scope>NUCLEOTIDE SEQUENCE [LARGE SCALE GENOMIC DNA]</scope>
    <source>
        <strain evidence="4">cv. Huhao1</strain>
        <tissue evidence="3">Leaf</tissue>
    </source>
</reference>
<feature type="region of interest" description="Disordered" evidence="2">
    <location>
        <begin position="274"/>
        <end position="386"/>
    </location>
</feature>
<feature type="compositionally biased region" description="Acidic residues" evidence="2">
    <location>
        <begin position="367"/>
        <end position="377"/>
    </location>
</feature>
<keyword evidence="4" id="KW-1185">Reference proteome</keyword>
<evidence type="ECO:0000256" key="2">
    <source>
        <dbReference type="SAM" id="MobiDB-lite"/>
    </source>
</evidence>
<feature type="region of interest" description="Disordered" evidence="2">
    <location>
        <begin position="723"/>
        <end position="751"/>
    </location>
</feature>
<evidence type="ECO:0000256" key="1">
    <source>
        <dbReference type="SAM" id="Coils"/>
    </source>
</evidence>
<dbReference type="PANTHER" id="PTHR35120:SF2">
    <property type="entry name" value="AMINOTRANSFERASE-LIKE PLANT MOBILE DOMAIN-CONTAINING PROTEIN"/>
    <property type="match status" value="1"/>
</dbReference>
<feature type="compositionally biased region" description="Basic and acidic residues" evidence="2">
    <location>
        <begin position="294"/>
        <end position="366"/>
    </location>
</feature>
<dbReference type="PANTHER" id="PTHR35120">
    <property type="entry name" value="HISTONE ACETYLTRANSFERASE KAT6B-LIKE"/>
    <property type="match status" value="1"/>
</dbReference>
<feature type="coiled-coil region" evidence="1">
    <location>
        <begin position="575"/>
        <end position="609"/>
    </location>
</feature>
<dbReference type="EMBL" id="PKPP01005443">
    <property type="protein sequence ID" value="PWA60094.1"/>
    <property type="molecule type" value="Genomic_DNA"/>
</dbReference>
<accession>A0A2U1MFS9</accession>
<dbReference type="OrthoDB" id="1935530at2759"/>
<organism evidence="3 4">
    <name type="scientific">Artemisia annua</name>
    <name type="common">Sweet wormwood</name>
    <dbReference type="NCBI Taxonomy" id="35608"/>
    <lineage>
        <taxon>Eukaryota</taxon>
        <taxon>Viridiplantae</taxon>
        <taxon>Streptophyta</taxon>
        <taxon>Embryophyta</taxon>
        <taxon>Tracheophyta</taxon>
        <taxon>Spermatophyta</taxon>
        <taxon>Magnoliopsida</taxon>
        <taxon>eudicotyledons</taxon>
        <taxon>Gunneridae</taxon>
        <taxon>Pentapetalae</taxon>
        <taxon>asterids</taxon>
        <taxon>campanulids</taxon>
        <taxon>Asterales</taxon>
        <taxon>Asteraceae</taxon>
        <taxon>Asteroideae</taxon>
        <taxon>Anthemideae</taxon>
        <taxon>Artemisiinae</taxon>
        <taxon>Artemisia</taxon>
    </lineage>
</organism>
<keyword evidence="1" id="KW-0175">Coiled coil</keyword>
<gene>
    <name evidence="3" type="ORF">CTI12_AA385150</name>
</gene>
<feature type="compositionally biased region" description="Acidic residues" evidence="2">
    <location>
        <begin position="276"/>
        <end position="293"/>
    </location>
</feature>
<dbReference type="STRING" id="35608.A0A2U1MFS9"/>
<feature type="region of interest" description="Disordered" evidence="2">
    <location>
        <begin position="1"/>
        <end position="21"/>
    </location>
</feature>
<protein>
    <submittedName>
        <fullName evidence="3">Uncharacterized protein</fullName>
    </submittedName>
</protein>
<evidence type="ECO:0000313" key="4">
    <source>
        <dbReference type="Proteomes" id="UP000245207"/>
    </source>
</evidence>
<name>A0A2U1MFS9_ARTAN</name>
<proteinExistence type="predicted"/>
<dbReference type="Proteomes" id="UP000245207">
    <property type="component" value="Unassembled WGS sequence"/>
</dbReference>
<sequence length="935" mass="106954">MSSEETLIPNPNSETLKQQDATLSDERIVTLETLKPLSPPVNQTYRRNNPYNKRGKKFTNRKGKKKIETLLHNIKPKLFLPKKNLNLDKFDQVLKKLELFEFTRIEYDPVIRIELLVDLVSNYDPKKKCSYVEGFRINVTKNDLARALKLPVKKPERGSANAKDEVDLDSEVYSDEEIGFIEDFVFNWMLVSDEEMVTPSEIVEWARCIRDGHPEKMDAAKLLWYKVEKELTQGEKLVECYYASHLQCLIKSQRAGLFVEDYVGVGVSKEVVKIEDDNDEKEEVEEKEEEEDEKHESEEKEVKDEKDGSEEKEVKDEKHESVEKEVKDEKHESQEKEVKDEKDGSEEKEVKDDKDGSEEKEVKDVLDESEEKEEKEEKEEGVSVVKENDIQLTLGPDAEGIVQEDVRKDDEVMVDAEEFKDADVTDEVAEDEAEEQGNWALDGKNVLSDANDDSMDRNGLTGNFLQGVETSHIPYNNHGMSSMDLFGSRDGSFMDHGGPSFFNNGGKRLMEPEDDMHHLDGNNKRLRTNDMLDQNQNDFGYCMEQMRQWMEKAKMLHESKEQNYANSQYNQQLAINQLQERQNVLEMIIKSKDQELETKRAEVFRLERELFLMSDLVSGFRGALKSTRAKFADYRKRYHVQEKPLYQDAGPGGLVLSTREIEARKLKQEQDMMNIRMMANTLEQEFVNQFQMHDENITVLADKVSSVGNEFEKLKEMAAQLKEARKHQKPSDKIDVSAEIEEDQKSLDGNELSAEIEANQKSLDGNELSAEIEANQKSLDGNELSTEIEADQKSVDGKELAADMDADMEEKQESMVYNEVGAEPEEIQKDEQVVVMDIDAKPEGGPTDADEAKGSNHCVGGSAGTYLNSWSSEFLHDSIQTGMVSIFIKQCLVCDGAIETSQHLFVDCRIDALLDTVIVWWGLVDYLKNLSNLIV</sequence>
<comment type="caution">
    <text evidence="3">The sequence shown here is derived from an EMBL/GenBank/DDBJ whole genome shotgun (WGS) entry which is preliminary data.</text>
</comment>